<keyword evidence="1" id="KW-0812">Transmembrane</keyword>
<reference evidence="3" key="1">
    <citation type="submission" date="2016-05" db="EMBL/GenBank/DDBJ databases">
        <authorList>
            <person name="Naeem Raeece"/>
        </authorList>
    </citation>
    <scope>NUCLEOTIDE SEQUENCE [LARGE SCALE GENOMIC DNA]</scope>
</reference>
<evidence type="ECO:0000313" key="2">
    <source>
        <dbReference type="EMBL" id="SBT59123.1"/>
    </source>
</evidence>
<dbReference type="AlphaFoldDB" id="A0A1A9ASC0"/>
<evidence type="ECO:0000313" key="3">
    <source>
        <dbReference type="Proteomes" id="UP000078550"/>
    </source>
</evidence>
<feature type="transmembrane region" description="Helical" evidence="1">
    <location>
        <begin position="134"/>
        <end position="153"/>
    </location>
</feature>
<protein>
    <submittedName>
        <fullName evidence="2">PIR Superfamily Protein</fullName>
    </submittedName>
</protein>
<gene>
    <name evidence="2" type="ORF">POVWA2_091920</name>
</gene>
<dbReference type="Proteomes" id="UP000078550">
    <property type="component" value="Unassembled WGS sequence"/>
</dbReference>
<proteinExistence type="predicted"/>
<sequence length="208" mass="24782">MVQEDHRKQEIFNQFETSNFDNSSYIVDFLKDLQKQDVVLYKIGCSLDKAYKYSDSLYNNKAKNYYVCDYMNEWINKKKKNYISKGNKCENTALWDRYIEVLWEKLGDFEERKHWCVRTPVKHGCSFSSPGKTVYPLCFAIVVIVTVIFFVLYKFSTVQTLFYNLINKKGKKQINVYEDLSGYLGMYRNNDVHYQESRGINMLKKVEE</sequence>
<keyword evidence="1" id="KW-0472">Membrane</keyword>
<accession>A0A1A9ASC0</accession>
<name>A0A1A9ASC0_PLAOA</name>
<dbReference type="EMBL" id="FLRE01002870">
    <property type="protein sequence ID" value="SBT59123.1"/>
    <property type="molecule type" value="Genomic_DNA"/>
</dbReference>
<keyword evidence="1" id="KW-1133">Transmembrane helix</keyword>
<organism evidence="2 3">
    <name type="scientific">Plasmodium ovale wallikeri</name>
    <dbReference type="NCBI Taxonomy" id="864142"/>
    <lineage>
        <taxon>Eukaryota</taxon>
        <taxon>Sar</taxon>
        <taxon>Alveolata</taxon>
        <taxon>Apicomplexa</taxon>
        <taxon>Aconoidasida</taxon>
        <taxon>Haemosporida</taxon>
        <taxon>Plasmodiidae</taxon>
        <taxon>Plasmodium</taxon>
        <taxon>Plasmodium (Plasmodium)</taxon>
    </lineage>
</organism>
<evidence type="ECO:0000256" key="1">
    <source>
        <dbReference type="SAM" id="Phobius"/>
    </source>
</evidence>